<evidence type="ECO:0000313" key="7">
    <source>
        <dbReference type="EMBL" id="CAH0038886.1"/>
    </source>
</evidence>
<dbReference type="Proteomes" id="UP000696573">
    <property type="component" value="Unassembled WGS sequence"/>
</dbReference>
<feature type="transmembrane region" description="Helical" evidence="6">
    <location>
        <begin position="108"/>
        <end position="135"/>
    </location>
</feature>
<feature type="transmembrane region" description="Helical" evidence="6">
    <location>
        <begin position="401"/>
        <end position="424"/>
    </location>
</feature>
<comment type="caution">
    <text evidence="7">The sequence shown here is derived from an EMBL/GenBank/DDBJ whole genome shotgun (WGS) entry which is preliminary data.</text>
</comment>
<feature type="transmembrane region" description="Helical" evidence="6">
    <location>
        <begin position="301"/>
        <end position="318"/>
    </location>
</feature>
<evidence type="ECO:0000313" key="8">
    <source>
        <dbReference type="Proteomes" id="UP000696573"/>
    </source>
</evidence>
<proteinExistence type="predicted"/>
<evidence type="ECO:0000256" key="6">
    <source>
        <dbReference type="SAM" id="Phobius"/>
    </source>
</evidence>
<dbReference type="Pfam" id="PF05978">
    <property type="entry name" value="UNC-93"/>
    <property type="match status" value="1"/>
</dbReference>
<keyword evidence="3 6" id="KW-1133">Transmembrane helix</keyword>
<dbReference type="InterPro" id="IPR036259">
    <property type="entry name" value="MFS_trans_sf"/>
</dbReference>
<dbReference type="PANTHER" id="PTHR23294:SF19">
    <property type="entry name" value="DUF895 DOMAIN MEMBRANE PROTEIN-RELATED"/>
    <property type="match status" value="1"/>
</dbReference>
<feature type="compositionally biased region" description="Acidic residues" evidence="5">
    <location>
        <begin position="442"/>
        <end position="455"/>
    </location>
</feature>
<sequence length="472" mass="51051">MGFTAGQGRSPVTWYRSSIFSALIVAITAFTCPGIFGALNGMGAGGGAKPEVSDAANAVVFAVIALGSPIVGAVCGWLTPKWTLVIGTLGYAPYAAGFFVVDKYGQEWLLLFGSVTCGLSACFLWVASGAIFMGYPEEHRKGLATSLKFMLQNLGASIGGIISLALNVTRNYRGSISNATYIVMIILMCIGLPFSLFLPAADRVQRSDGRKVILKKSKSILSEFRILWALLKQPKVLAMMPMMLYAQWFLAYQWKFNYSYFTVRSRALNSMLFYISGFLASWLLGQFLDWQRFSRKTRARVGFLVLFFSVGASWIIGQAVQVHYAKTTPTLDWAETEYGLGCFVFLLWGASDPIVTTYKYWIAGSLTNNVNEAAFLSALINSIGSVGSTFGFVIGVKKFSLVGACAINLALFFISAPGLGWVAYTGISETSHGTSLTGLADLDDESTPSYDEADASTDSKDVVTARAAEVKA</sequence>
<dbReference type="Gene3D" id="1.20.1250.20">
    <property type="entry name" value="MFS general substrate transporter like domains"/>
    <property type="match status" value="1"/>
</dbReference>
<feature type="transmembrane region" description="Helical" evidence="6">
    <location>
        <begin position="373"/>
        <end position="395"/>
    </location>
</feature>
<feature type="transmembrane region" description="Helical" evidence="6">
    <location>
        <begin position="180"/>
        <end position="201"/>
    </location>
</feature>
<evidence type="ECO:0000256" key="5">
    <source>
        <dbReference type="SAM" id="MobiDB-lite"/>
    </source>
</evidence>
<evidence type="ECO:0000256" key="1">
    <source>
        <dbReference type="ARBA" id="ARBA00004141"/>
    </source>
</evidence>
<organism evidence="7 8">
    <name type="scientific">Clonostachys rhizophaga</name>
    <dbReference type="NCBI Taxonomy" id="160324"/>
    <lineage>
        <taxon>Eukaryota</taxon>
        <taxon>Fungi</taxon>
        <taxon>Dikarya</taxon>
        <taxon>Ascomycota</taxon>
        <taxon>Pezizomycotina</taxon>
        <taxon>Sordariomycetes</taxon>
        <taxon>Hypocreomycetidae</taxon>
        <taxon>Hypocreales</taxon>
        <taxon>Bionectriaceae</taxon>
        <taxon>Clonostachys</taxon>
    </lineage>
</organism>
<evidence type="ECO:0000256" key="4">
    <source>
        <dbReference type="ARBA" id="ARBA00023136"/>
    </source>
</evidence>
<dbReference type="AlphaFoldDB" id="A0A9N9VYG1"/>
<feature type="transmembrane region" description="Helical" evidence="6">
    <location>
        <begin position="55"/>
        <end position="79"/>
    </location>
</feature>
<dbReference type="InterPro" id="IPR051617">
    <property type="entry name" value="UNC-93-like_regulator"/>
</dbReference>
<comment type="subcellular location">
    <subcellularLocation>
        <location evidence="1">Membrane</location>
        <topology evidence="1">Multi-pass membrane protein</topology>
    </subcellularLocation>
</comment>
<dbReference type="OrthoDB" id="196103at2759"/>
<protein>
    <submittedName>
        <fullName evidence="7">Uncharacterized protein</fullName>
    </submittedName>
</protein>
<feature type="transmembrane region" description="Helical" evidence="6">
    <location>
        <begin position="271"/>
        <end position="289"/>
    </location>
</feature>
<reference evidence="7" key="1">
    <citation type="submission" date="2021-10" db="EMBL/GenBank/DDBJ databases">
        <authorList>
            <person name="Piombo E."/>
        </authorList>
    </citation>
    <scope>NUCLEOTIDE SEQUENCE</scope>
</reference>
<keyword evidence="8" id="KW-1185">Reference proteome</keyword>
<dbReference type="SUPFAM" id="SSF103473">
    <property type="entry name" value="MFS general substrate transporter"/>
    <property type="match status" value="1"/>
</dbReference>
<dbReference type="InterPro" id="IPR010291">
    <property type="entry name" value="Ion_channel_UNC-93"/>
</dbReference>
<keyword evidence="2 6" id="KW-0812">Transmembrane</keyword>
<keyword evidence="4 6" id="KW-0472">Membrane</keyword>
<feature type="transmembrane region" description="Helical" evidence="6">
    <location>
        <begin position="20"/>
        <end position="43"/>
    </location>
</feature>
<feature type="transmembrane region" description="Helical" evidence="6">
    <location>
        <begin position="147"/>
        <end position="168"/>
    </location>
</feature>
<dbReference type="EMBL" id="CABFNQ020000760">
    <property type="protein sequence ID" value="CAH0038886.1"/>
    <property type="molecule type" value="Genomic_DNA"/>
</dbReference>
<dbReference type="GO" id="GO:0016020">
    <property type="term" value="C:membrane"/>
    <property type="evidence" value="ECO:0007669"/>
    <property type="project" value="UniProtKB-SubCell"/>
</dbReference>
<evidence type="ECO:0000256" key="2">
    <source>
        <dbReference type="ARBA" id="ARBA00022692"/>
    </source>
</evidence>
<dbReference type="PANTHER" id="PTHR23294">
    <property type="entry name" value="ET TRANSLATION PRODUCT-RELATED"/>
    <property type="match status" value="1"/>
</dbReference>
<gene>
    <name evidence="7" type="ORF">CRHIZ90672A_00006411</name>
</gene>
<feature type="transmembrane region" description="Helical" evidence="6">
    <location>
        <begin position="338"/>
        <end position="361"/>
    </location>
</feature>
<accession>A0A9N9VYG1</accession>
<name>A0A9N9VYG1_9HYPO</name>
<feature type="region of interest" description="Disordered" evidence="5">
    <location>
        <begin position="442"/>
        <end position="461"/>
    </location>
</feature>
<evidence type="ECO:0000256" key="3">
    <source>
        <dbReference type="ARBA" id="ARBA00022989"/>
    </source>
</evidence>